<keyword evidence="1" id="KW-1133">Transmembrane helix</keyword>
<organism evidence="2 3">
    <name type="scientific">Stylosanthes scabra</name>
    <dbReference type="NCBI Taxonomy" id="79078"/>
    <lineage>
        <taxon>Eukaryota</taxon>
        <taxon>Viridiplantae</taxon>
        <taxon>Streptophyta</taxon>
        <taxon>Embryophyta</taxon>
        <taxon>Tracheophyta</taxon>
        <taxon>Spermatophyta</taxon>
        <taxon>Magnoliopsida</taxon>
        <taxon>eudicotyledons</taxon>
        <taxon>Gunneridae</taxon>
        <taxon>Pentapetalae</taxon>
        <taxon>rosids</taxon>
        <taxon>fabids</taxon>
        <taxon>Fabales</taxon>
        <taxon>Fabaceae</taxon>
        <taxon>Papilionoideae</taxon>
        <taxon>50 kb inversion clade</taxon>
        <taxon>dalbergioids sensu lato</taxon>
        <taxon>Dalbergieae</taxon>
        <taxon>Pterocarpus clade</taxon>
        <taxon>Stylosanthes</taxon>
    </lineage>
</organism>
<keyword evidence="1" id="KW-0472">Membrane</keyword>
<protein>
    <submittedName>
        <fullName evidence="2">Uncharacterized protein</fullName>
    </submittedName>
</protein>
<name>A0ABU6RXT2_9FABA</name>
<comment type="caution">
    <text evidence="2">The sequence shown here is derived from an EMBL/GenBank/DDBJ whole genome shotgun (WGS) entry which is preliminary data.</text>
</comment>
<evidence type="ECO:0000313" key="2">
    <source>
        <dbReference type="EMBL" id="MED6128802.1"/>
    </source>
</evidence>
<proteinExistence type="predicted"/>
<dbReference type="EMBL" id="JASCZI010033182">
    <property type="protein sequence ID" value="MED6128802.1"/>
    <property type="molecule type" value="Genomic_DNA"/>
</dbReference>
<evidence type="ECO:0000256" key="1">
    <source>
        <dbReference type="SAM" id="Phobius"/>
    </source>
</evidence>
<gene>
    <name evidence="2" type="ORF">PIB30_101468</name>
</gene>
<feature type="transmembrane region" description="Helical" evidence="1">
    <location>
        <begin position="12"/>
        <end position="33"/>
    </location>
</feature>
<reference evidence="2 3" key="1">
    <citation type="journal article" date="2023" name="Plants (Basel)">
        <title>Bridging the Gap: Combining Genomics and Transcriptomics Approaches to Understand Stylosanthes scabra, an Orphan Legume from the Brazilian Caatinga.</title>
        <authorList>
            <person name="Ferreira-Neto J.R.C."/>
            <person name="da Silva M.D."/>
            <person name="Binneck E."/>
            <person name="de Melo N.F."/>
            <person name="da Silva R.H."/>
            <person name="de Melo A.L.T.M."/>
            <person name="Pandolfi V."/>
            <person name="Bustamante F.O."/>
            <person name="Brasileiro-Vidal A.C."/>
            <person name="Benko-Iseppon A.M."/>
        </authorList>
    </citation>
    <scope>NUCLEOTIDE SEQUENCE [LARGE SCALE GENOMIC DNA]</scope>
    <source>
        <tissue evidence="2">Leaves</tissue>
    </source>
</reference>
<evidence type="ECO:0000313" key="3">
    <source>
        <dbReference type="Proteomes" id="UP001341840"/>
    </source>
</evidence>
<keyword evidence="3" id="KW-1185">Reference proteome</keyword>
<sequence length="103" mass="12095">MVNIDPKTHGTTFYLDHAILIYVLMTEGVVNLPRIMRDVLLKRPTGNSRNLLPYPIFISRLATRYQVPEFPGDEIYRMRTMHDEKIIDSVHQTRDLLGEIFEH</sequence>
<dbReference type="Proteomes" id="UP001341840">
    <property type="component" value="Unassembled WGS sequence"/>
</dbReference>
<accession>A0ABU6RXT2</accession>
<keyword evidence="1" id="KW-0812">Transmembrane</keyword>